<dbReference type="InParanoid" id="T0Q2A7"/>
<dbReference type="SUPFAM" id="SSF53254">
    <property type="entry name" value="Phosphoglycerate mutase-like"/>
    <property type="match status" value="1"/>
</dbReference>
<organism evidence="4 5">
    <name type="scientific">Saprolegnia diclina (strain VS20)</name>
    <dbReference type="NCBI Taxonomy" id="1156394"/>
    <lineage>
        <taxon>Eukaryota</taxon>
        <taxon>Sar</taxon>
        <taxon>Stramenopiles</taxon>
        <taxon>Oomycota</taxon>
        <taxon>Saprolegniomycetes</taxon>
        <taxon>Saprolegniales</taxon>
        <taxon>Saprolegniaceae</taxon>
        <taxon>Saprolegnia</taxon>
    </lineage>
</organism>
<dbReference type="RefSeq" id="XP_008617893.1">
    <property type="nucleotide sequence ID" value="XM_008619671.1"/>
</dbReference>
<dbReference type="SMART" id="SM00855">
    <property type="entry name" value="PGAM"/>
    <property type="match status" value="1"/>
</dbReference>
<evidence type="ECO:0000256" key="2">
    <source>
        <dbReference type="PIRSR" id="PIRSR613078-1"/>
    </source>
</evidence>
<keyword evidence="1" id="KW-0378">Hydrolase</keyword>
<dbReference type="PANTHER" id="PTHR46517">
    <property type="entry name" value="FRUCTOSE-2,6-BISPHOSPHATASE TIGAR"/>
    <property type="match status" value="1"/>
</dbReference>
<dbReference type="InterPro" id="IPR051695">
    <property type="entry name" value="Phosphoglycerate_Mutase"/>
</dbReference>
<feature type="binding site" evidence="3">
    <location>
        <position position="72"/>
    </location>
    <ligand>
        <name>substrate</name>
    </ligand>
</feature>
<gene>
    <name evidence="4" type="ORF">SDRG_13574</name>
</gene>
<dbReference type="PROSITE" id="PS00175">
    <property type="entry name" value="PG_MUTASE"/>
    <property type="match status" value="1"/>
</dbReference>
<evidence type="ECO:0000313" key="4">
    <source>
        <dbReference type="EMBL" id="EQC28701.1"/>
    </source>
</evidence>
<dbReference type="OrthoDB" id="354304at2759"/>
<dbReference type="GeneID" id="19954301"/>
<feature type="active site" description="Tele-phosphohistidine intermediate" evidence="2">
    <location>
        <position position="22"/>
    </location>
</feature>
<dbReference type="GO" id="GO:0004331">
    <property type="term" value="F:fructose-2,6-bisphosphate 2-phosphatase activity"/>
    <property type="evidence" value="ECO:0007669"/>
    <property type="project" value="TreeGrafter"/>
</dbReference>
<proteinExistence type="predicted"/>
<dbReference type="VEuPathDB" id="FungiDB:SDRG_13574"/>
<dbReference type="InterPro" id="IPR013078">
    <property type="entry name" value="His_Pase_superF_clade-1"/>
</dbReference>
<dbReference type="Pfam" id="PF00300">
    <property type="entry name" value="His_Phos_1"/>
    <property type="match status" value="1"/>
</dbReference>
<dbReference type="GO" id="GO:0005829">
    <property type="term" value="C:cytosol"/>
    <property type="evidence" value="ECO:0007669"/>
    <property type="project" value="TreeGrafter"/>
</dbReference>
<sequence>MAPLTTLPEVPAHCTRLYLCRHGETQFNVDGCFQGSGIDSVLTAHGAAQAHALGLAFADVPLDAVFSSTLLRAKATAAQIQRHHAATSGTVDGIQEMHFGEYEGKKLASHQVEFHAVVDKWAAGDLDVAWPGGESATDVATRGTAALEALLRAAPQRRHVAVVCHSRFNRIVLASLVHNDLRTMANIVQDNTCVNVLDYDHVTRSFYPILINNTDHWRYLETLST</sequence>
<evidence type="ECO:0000313" key="5">
    <source>
        <dbReference type="Proteomes" id="UP000030762"/>
    </source>
</evidence>
<name>T0Q2A7_SAPDV</name>
<dbReference type="Proteomes" id="UP000030762">
    <property type="component" value="Unassembled WGS sequence"/>
</dbReference>
<evidence type="ECO:0008006" key="6">
    <source>
        <dbReference type="Google" id="ProtNLM"/>
    </source>
</evidence>
<accession>T0Q2A7</accession>
<reference evidence="4 5" key="1">
    <citation type="submission" date="2012-04" db="EMBL/GenBank/DDBJ databases">
        <title>The Genome Sequence of Saprolegnia declina VS20.</title>
        <authorList>
            <consortium name="The Broad Institute Genome Sequencing Platform"/>
            <person name="Russ C."/>
            <person name="Nusbaum C."/>
            <person name="Tyler B."/>
            <person name="van West P."/>
            <person name="Dieguez-Uribeondo J."/>
            <person name="de Bruijn I."/>
            <person name="Tripathy S."/>
            <person name="Jiang R."/>
            <person name="Young S.K."/>
            <person name="Zeng Q."/>
            <person name="Gargeya S."/>
            <person name="Fitzgerald M."/>
            <person name="Haas B."/>
            <person name="Abouelleil A."/>
            <person name="Alvarado L."/>
            <person name="Arachchi H.M."/>
            <person name="Berlin A."/>
            <person name="Chapman S.B."/>
            <person name="Goldberg J."/>
            <person name="Griggs A."/>
            <person name="Gujja S."/>
            <person name="Hansen M."/>
            <person name="Howarth C."/>
            <person name="Imamovic A."/>
            <person name="Larimer J."/>
            <person name="McCowen C."/>
            <person name="Montmayeur A."/>
            <person name="Murphy C."/>
            <person name="Neiman D."/>
            <person name="Pearson M."/>
            <person name="Priest M."/>
            <person name="Roberts A."/>
            <person name="Saif S."/>
            <person name="Shea T."/>
            <person name="Sisk P."/>
            <person name="Sykes S."/>
            <person name="Wortman J."/>
            <person name="Nusbaum C."/>
            <person name="Birren B."/>
        </authorList>
    </citation>
    <scope>NUCLEOTIDE SEQUENCE [LARGE SCALE GENOMIC DNA]</scope>
    <source>
        <strain evidence="4 5">VS20</strain>
    </source>
</reference>
<dbReference type="OMA" id="INNTDHW"/>
<feature type="binding site" evidence="3">
    <location>
        <begin position="21"/>
        <end position="28"/>
    </location>
    <ligand>
        <name>substrate</name>
    </ligand>
</feature>
<dbReference type="InterPro" id="IPR029033">
    <property type="entry name" value="His_PPase_superfam"/>
</dbReference>
<keyword evidence="5" id="KW-1185">Reference proteome</keyword>
<dbReference type="CDD" id="cd07067">
    <property type="entry name" value="HP_PGM_like"/>
    <property type="match status" value="1"/>
</dbReference>
<dbReference type="Gene3D" id="3.40.50.1240">
    <property type="entry name" value="Phosphoglycerate mutase-like"/>
    <property type="match status" value="1"/>
</dbReference>
<protein>
    <recommendedName>
        <fullName evidence="6">Phosphoglycerate mutase</fullName>
    </recommendedName>
</protein>
<dbReference type="GO" id="GO:0045820">
    <property type="term" value="P:negative regulation of glycolytic process"/>
    <property type="evidence" value="ECO:0007669"/>
    <property type="project" value="TreeGrafter"/>
</dbReference>
<dbReference type="EMBL" id="JH767192">
    <property type="protein sequence ID" value="EQC28701.1"/>
    <property type="molecule type" value="Genomic_DNA"/>
</dbReference>
<dbReference type="PANTHER" id="PTHR46517:SF1">
    <property type="entry name" value="FRUCTOSE-2,6-BISPHOSPHATASE TIGAR"/>
    <property type="match status" value="1"/>
</dbReference>
<evidence type="ECO:0000256" key="3">
    <source>
        <dbReference type="PIRSR" id="PIRSR613078-2"/>
    </source>
</evidence>
<dbReference type="GO" id="GO:0043456">
    <property type="term" value="P:regulation of pentose-phosphate shunt"/>
    <property type="evidence" value="ECO:0007669"/>
    <property type="project" value="TreeGrafter"/>
</dbReference>
<dbReference type="InterPro" id="IPR001345">
    <property type="entry name" value="PG/BPGM_mutase_AS"/>
</dbReference>
<dbReference type="AlphaFoldDB" id="T0Q2A7"/>
<feature type="active site" description="Proton donor/acceptor" evidence="2">
    <location>
        <position position="96"/>
    </location>
</feature>
<dbReference type="eggNOG" id="KOG0235">
    <property type="taxonomic scope" value="Eukaryota"/>
</dbReference>
<evidence type="ECO:0000256" key="1">
    <source>
        <dbReference type="ARBA" id="ARBA00022801"/>
    </source>
</evidence>
<dbReference type="STRING" id="1156394.T0Q2A7"/>